<dbReference type="Pfam" id="PF13191">
    <property type="entry name" value="AAA_16"/>
    <property type="match status" value="1"/>
</dbReference>
<sequence>MLLGAPLSAALVGGIVWAVARFGLEVADQTASVVGGTAGVLGLAVSLYALRGGGSGGGGGGTPGGTAPAREWVSSAAVRPSLRPPAPGAPVRGREREIARLDALSRSRDGGMAVVCGAGGLGKTTLAMEVAGRAQRAGRAVFCVRWRDEPARLAEELSQIAQDLGLSEARLIDAQTGRAALVDVVWEQLASVRGWVIVVDNVDTPARVGPEAEPVSAYRGWLRPDGGGLLLVTSRDSDTVTWGARATVLHLDPLGDRASGQVLLDAAPGAGTPEEAEALGARLGGLPLALEAAGRYLAAPTSRFRTFTAYRDALSTEFGDLLGAEHPRAADPETARTVVRHTWDLSLDQLARDGLPLARPLLRLLALLEPAPLPRTLITPALLTDATGEPATAAGVDAALAGLHRYGLLGAPQAAVPDEGVGRLVLHPLVREVTALSATGTDLTPWYAALDRHLIQAVEDTVRSGRAGWPTARLLALHLPALLDRAPAEEVVTARAPLDDLAHVLDAAGASAERLLLHRRVLDAETAHLGPDHPDTLASRNNLAGTLGELGHRQEAADLHRETLTASERILGPDHPGTLNSRNNLATTLHHLGHHQEAADLHRETLTASERILGPDHPGTLNSRNNLAAVLNELGHHQEAAELHRRTLTTRERVLGPNHPDTLTSRNNLASTLHNLGHHQEAAELHRRTLTTREHVLGPNHPDTLTTRNNLADTLYVLGHLQEAAELHRRTLTTREHVLGPNHPDTLTSRNNLASTLYNLGHHQEAADLLRETLAAQERVLGPDHPHTMGTRDNLTLVEAAIAERHRRRWRRRRR</sequence>
<dbReference type="SMART" id="SM00028">
    <property type="entry name" value="TPR"/>
    <property type="match status" value="5"/>
</dbReference>
<dbReference type="PANTHER" id="PTHR46082">
    <property type="entry name" value="ATP/GTP-BINDING PROTEIN-RELATED"/>
    <property type="match status" value="1"/>
</dbReference>
<dbReference type="NCBIfam" id="NF040586">
    <property type="entry name" value="FxSxx_TPR"/>
    <property type="match status" value="1"/>
</dbReference>
<dbReference type="SUPFAM" id="SSF52540">
    <property type="entry name" value="P-loop containing nucleoside triphosphate hydrolases"/>
    <property type="match status" value="1"/>
</dbReference>
<organism evidence="2 3">
    <name type="scientific">Streptomyces pyxinae</name>
    <dbReference type="NCBI Taxonomy" id="2970734"/>
    <lineage>
        <taxon>Bacteria</taxon>
        <taxon>Bacillati</taxon>
        <taxon>Actinomycetota</taxon>
        <taxon>Actinomycetes</taxon>
        <taxon>Kitasatosporales</taxon>
        <taxon>Streptomycetaceae</taxon>
        <taxon>Streptomyces</taxon>
    </lineage>
</organism>
<protein>
    <submittedName>
        <fullName evidence="2">FxSxx-COOH system tetratricopeptide repeat protein</fullName>
    </submittedName>
</protein>
<dbReference type="InterPro" id="IPR041664">
    <property type="entry name" value="AAA_16"/>
</dbReference>
<comment type="caution">
    <text evidence="2">The sequence shown here is derived from an EMBL/GenBank/DDBJ whole genome shotgun (WGS) entry which is preliminary data.</text>
</comment>
<dbReference type="PANTHER" id="PTHR46082:SF6">
    <property type="entry name" value="AAA+ ATPASE DOMAIN-CONTAINING PROTEIN-RELATED"/>
    <property type="match status" value="1"/>
</dbReference>
<dbReference type="Gene3D" id="1.25.40.10">
    <property type="entry name" value="Tetratricopeptide repeat domain"/>
    <property type="match status" value="2"/>
</dbReference>
<dbReference type="Pfam" id="PF13374">
    <property type="entry name" value="TPR_10"/>
    <property type="match status" value="3"/>
</dbReference>
<gene>
    <name evidence="2" type="primary">fxsT</name>
    <name evidence="2" type="ORF">NX801_22310</name>
</gene>
<reference evidence="2" key="1">
    <citation type="submission" date="2022-08" db="EMBL/GenBank/DDBJ databases">
        <authorList>
            <person name="Somphong A."/>
            <person name="Phongsopitanun W."/>
        </authorList>
    </citation>
    <scope>NUCLEOTIDE SEQUENCE</scope>
    <source>
        <strain evidence="2">LP05-1</strain>
    </source>
</reference>
<dbReference type="InterPro" id="IPR027417">
    <property type="entry name" value="P-loop_NTPase"/>
</dbReference>
<dbReference type="Pfam" id="PF13176">
    <property type="entry name" value="TPR_7"/>
    <property type="match status" value="1"/>
</dbReference>
<dbReference type="InterPro" id="IPR053137">
    <property type="entry name" value="NLR-like"/>
</dbReference>
<accession>A0ABT2CLN3</accession>
<dbReference type="InterPro" id="IPR019734">
    <property type="entry name" value="TPR_rpt"/>
</dbReference>
<evidence type="ECO:0000259" key="1">
    <source>
        <dbReference type="Pfam" id="PF13191"/>
    </source>
</evidence>
<name>A0ABT2CLN3_9ACTN</name>
<evidence type="ECO:0000313" key="2">
    <source>
        <dbReference type="EMBL" id="MCS0638337.1"/>
    </source>
</evidence>
<evidence type="ECO:0000313" key="3">
    <source>
        <dbReference type="Proteomes" id="UP001431313"/>
    </source>
</evidence>
<dbReference type="SUPFAM" id="SSF48452">
    <property type="entry name" value="TPR-like"/>
    <property type="match status" value="3"/>
</dbReference>
<dbReference type="RefSeq" id="WP_258789609.1">
    <property type="nucleotide sequence ID" value="NZ_JANUGQ010000021.1"/>
</dbReference>
<dbReference type="Proteomes" id="UP001431313">
    <property type="component" value="Unassembled WGS sequence"/>
</dbReference>
<dbReference type="EMBL" id="JANUGQ010000021">
    <property type="protein sequence ID" value="MCS0638337.1"/>
    <property type="molecule type" value="Genomic_DNA"/>
</dbReference>
<dbReference type="Pfam" id="PF13424">
    <property type="entry name" value="TPR_12"/>
    <property type="match status" value="1"/>
</dbReference>
<dbReference type="InterPro" id="IPR011990">
    <property type="entry name" value="TPR-like_helical_dom_sf"/>
</dbReference>
<keyword evidence="3" id="KW-1185">Reference proteome</keyword>
<proteinExistence type="predicted"/>
<feature type="domain" description="Orc1-like AAA ATPase" evidence="1">
    <location>
        <begin position="91"/>
        <end position="221"/>
    </location>
</feature>
<dbReference type="Gene3D" id="3.40.50.300">
    <property type="entry name" value="P-loop containing nucleotide triphosphate hydrolases"/>
    <property type="match status" value="1"/>
</dbReference>
<dbReference type="PRINTS" id="PR00364">
    <property type="entry name" value="DISEASERSIST"/>
</dbReference>